<dbReference type="EMBL" id="CM056744">
    <property type="protein sequence ID" value="KAJ8666205.1"/>
    <property type="molecule type" value="Genomic_DNA"/>
</dbReference>
<proteinExistence type="predicted"/>
<reference evidence="1" key="1">
    <citation type="submission" date="2023-04" db="EMBL/GenBank/DDBJ databases">
        <title>A chromosome-level genome assembly of the parasitoid wasp Eretmocerus hayati.</title>
        <authorList>
            <person name="Zhong Y."/>
            <person name="Liu S."/>
            <person name="Liu Y."/>
        </authorList>
    </citation>
    <scope>NUCLEOTIDE SEQUENCE</scope>
    <source>
        <strain evidence="1">ZJU_SS_LIU_2023</strain>
    </source>
</reference>
<gene>
    <name evidence="1" type="ORF">QAD02_007867</name>
</gene>
<evidence type="ECO:0000313" key="1">
    <source>
        <dbReference type="EMBL" id="KAJ8666205.1"/>
    </source>
</evidence>
<comment type="caution">
    <text evidence="1">The sequence shown here is derived from an EMBL/GenBank/DDBJ whole genome shotgun (WGS) entry which is preliminary data.</text>
</comment>
<dbReference type="Proteomes" id="UP001239111">
    <property type="component" value="Chromosome 4"/>
</dbReference>
<accession>A0ACC2N4V9</accession>
<sequence length="107" mass="12015">MAKRFPLQIQYMRNNPPPAPGSESKALPLPTQMWAPVPARLSPQQPAPAELVNFKSRKPPPPPRLPASPAPVEEDLEFPLPLEESEVERLLDWGERIYSLMANLNLN</sequence>
<evidence type="ECO:0000313" key="2">
    <source>
        <dbReference type="Proteomes" id="UP001239111"/>
    </source>
</evidence>
<name>A0ACC2N4V9_9HYME</name>
<organism evidence="1 2">
    <name type="scientific">Eretmocerus hayati</name>
    <dbReference type="NCBI Taxonomy" id="131215"/>
    <lineage>
        <taxon>Eukaryota</taxon>
        <taxon>Metazoa</taxon>
        <taxon>Ecdysozoa</taxon>
        <taxon>Arthropoda</taxon>
        <taxon>Hexapoda</taxon>
        <taxon>Insecta</taxon>
        <taxon>Pterygota</taxon>
        <taxon>Neoptera</taxon>
        <taxon>Endopterygota</taxon>
        <taxon>Hymenoptera</taxon>
        <taxon>Apocrita</taxon>
        <taxon>Proctotrupomorpha</taxon>
        <taxon>Chalcidoidea</taxon>
        <taxon>Aphelinidae</taxon>
        <taxon>Aphelininae</taxon>
        <taxon>Eretmocerus</taxon>
    </lineage>
</organism>
<keyword evidence="2" id="KW-1185">Reference proteome</keyword>
<protein>
    <submittedName>
        <fullName evidence="1">Uncharacterized protein</fullName>
    </submittedName>
</protein>